<accession>A0A200HZR8</accession>
<evidence type="ECO:0000313" key="2">
    <source>
        <dbReference type="Proteomes" id="UP000196503"/>
    </source>
</evidence>
<sequence length="72" mass="8197">YTAVPMEKVNIKAVFTQFVLAGGLLKSFAISGNETFKTISFNTLKKDKMQSQIKIWLCRKFDCENDTLPSFN</sequence>
<evidence type="ECO:0000313" key="1">
    <source>
        <dbReference type="EMBL" id="OUZ18228.1"/>
    </source>
</evidence>
<comment type="caution">
    <text evidence="1">The sequence shown here is derived from an EMBL/GenBank/DDBJ whole genome shotgun (WGS) entry which is preliminary data.</text>
</comment>
<dbReference type="AlphaFoldDB" id="A0A200HZR8"/>
<feature type="non-terminal residue" evidence="1">
    <location>
        <position position="1"/>
    </location>
</feature>
<protein>
    <submittedName>
        <fullName evidence="1">Uncharacterized protein</fullName>
    </submittedName>
</protein>
<gene>
    <name evidence="1" type="ORF">A5869_001710</name>
</gene>
<proteinExistence type="predicted"/>
<name>A0A200HZR8_9ENTE</name>
<dbReference type="Proteomes" id="UP000196503">
    <property type="component" value="Unassembled WGS sequence"/>
</dbReference>
<organism evidence="1 2">
    <name type="scientific">Enterococcus cecorum</name>
    <dbReference type="NCBI Taxonomy" id="44008"/>
    <lineage>
        <taxon>Bacteria</taxon>
        <taxon>Bacillati</taxon>
        <taxon>Bacillota</taxon>
        <taxon>Bacilli</taxon>
        <taxon>Lactobacillales</taxon>
        <taxon>Enterococcaceae</taxon>
        <taxon>Enterococcus</taxon>
    </lineage>
</organism>
<reference evidence="1 2" key="1">
    <citation type="submission" date="2017-05" db="EMBL/GenBank/DDBJ databases">
        <title>The Genome Sequence of Enterococcus faecium 2D5_DIV0622.</title>
        <authorList>
            <consortium name="The Broad Institute Genomics Platform"/>
            <consortium name="The Broad Institute Genomic Center for Infectious Diseases"/>
            <person name="Earl A."/>
            <person name="Manson A."/>
            <person name="Schwartman J."/>
            <person name="Gilmore M."/>
            <person name="Abouelleil A."/>
            <person name="Cao P."/>
            <person name="Chapman S."/>
            <person name="Cusick C."/>
            <person name="Shea T."/>
            <person name="Young S."/>
            <person name="Neafsey D."/>
            <person name="Nusbaum C."/>
            <person name="Birren B."/>
        </authorList>
    </citation>
    <scope>NUCLEOTIDE SEQUENCE [LARGE SCALE GENOMIC DNA]</scope>
    <source>
        <strain evidence="1 2">2D5_DIV0622</strain>
    </source>
</reference>
<dbReference type="EMBL" id="NIBL01000002">
    <property type="protein sequence ID" value="OUZ18228.1"/>
    <property type="molecule type" value="Genomic_DNA"/>
</dbReference>